<dbReference type="Gene3D" id="1.10.940.10">
    <property type="entry name" value="NusB-like"/>
    <property type="match status" value="1"/>
</dbReference>
<evidence type="ECO:0000313" key="4">
    <source>
        <dbReference type="Proteomes" id="UP000291072"/>
    </source>
</evidence>
<reference evidence="3 4" key="1">
    <citation type="submission" date="2018-02" db="EMBL/GenBank/DDBJ databases">
        <title>Mycoplasma marinum and Mycoplasma todarodis sp. nov., moderately halophilic and psychrotolerant mycoplasmas isolated from cephalopods.</title>
        <authorList>
            <person name="Viver T."/>
        </authorList>
    </citation>
    <scope>NUCLEOTIDE SEQUENCE [LARGE SCALE GENOMIC DNA]</scope>
    <source>
        <strain evidence="3 4">5H</strain>
    </source>
</reference>
<evidence type="ECO:0000256" key="1">
    <source>
        <dbReference type="ARBA" id="ARBA00022884"/>
    </source>
</evidence>
<feature type="domain" description="NusB/RsmB/TIM44" evidence="2">
    <location>
        <begin position="43"/>
        <end position="121"/>
    </location>
</feature>
<keyword evidence="4" id="KW-1185">Reference proteome</keyword>
<gene>
    <name evidence="3" type="ORF">C4B25_04250</name>
</gene>
<name>A0A4R0XIM9_9MOLU</name>
<dbReference type="AlphaFoldDB" id="A0A4R0XIM9"/>
<comment type="caution">
    <text evidence="3">The sequence shown here is derived from an EMBL/GenBank/DDBJ whole genome shotgun (WGS) entry which is preliminary data.</text>
</comment>
<protein>
    <submittedName>
        <fullName evidence="3">Transcription antitermination protein NusB</fullName>
    </submittedName>
</protein>
<dbReference type="Pfam" id="PF01029">
    <property type="entry name" value="NusB"/>
    <property type="match status" value="1"/>
</dbReference>
<sequence>MAQTKSRMNVINVIYVSELTNERLTKESIREDFDLSEIELKSLDWIITKYDGLKKLLTTFTKDSWTWTRMAPLERAMLLFGAFELSFRDKKIVINELVILSKGYISGESYKFINAILDKVANYYETKK</sequence>
<keyword evidence="1" id="KW-0694">RNA-binding</keyword>
<dbReference type="SUPFAM" id="SSF48013">
    <property type="entry name" value="NusB-like"/>
    <property type="match status" value="1"/>
</dbReference>
<dbReference type="InterPro" id="IPR006027">
    <property type="entry name" value="NusB_RsmB_TIM44"/>
</dbReference>
<dbReference type="GO" id="GO:0006355">
    <property type="term" value="P:regulation of DNA-templated transcription"/>
    <property type="evidence" value="ECO:0007669"/>
    <property type="project" value="InterPro"/>
</dbReference>
<dbReference type="Proteomes" id="UP000291072">
    <property type="component" value="Unassembled WGS sequence"/>
</dbReference>
<dbReference type="EMBL" id="PSZP01000046">
    <property type="protein sequence ID" value="TCG10433.1"/>
    <property type="molecule type" value="Genomic_DNA"/>
</dbReference>
<organism evidence="3 4">
    <name type="scientific">Mycoplasma todarodis</name>
    <dbReference type="NCBI Taxonomy" id="1937191"/>
    <lineage>
        <taxon>Bacteria</taxon>
        <taxon>Bacillati</taxon>
        <taxon>Mycoplasmatota</taxon>
        <taxon>Mollicutes</taxon>
        <taxon>Mycoplasmataceae</taxon>
        <taxon>Mycoplasma</taxon>
    </lineage>
</organism>
<evidence type="ECO:0000313" key="3">
    <source>
        <dbReference type="EMBL" id="TCG10433.1"/>
    </source>
</evidence>
<accession>A0A4R0XIM9</accession>
<dbReference type="GO" id="GO:0003723">
    <property type="term" value="F:RNA binding"/>
    <property type="evidence" value="ECO:0007669"/>
    <property type="project" value="UniProtKB-KW"/>
</dbReference>
<dbReference type="InterPro" id="IPR035926">
    <property type="entry name" value="NusB-like_sf"/>
</dbReference>
<dbReference type="OrthoDB" id="389272at2"/>
<proteinExistence type="predicted"/>
<dbReference type="RefSeq" id="WP_131613848.1">
    <property type="nucleotide sequence ID" value="NZ_PSZP01000046.1"/>
</dbReference>
<evidence type="ECO:0000259" key="2">
    <source>
        <dbReference type="Pfam" id="PF01029"/>
    </source>
</evidence>